<reference evidence="1" key="2">
    <citation type="journal article" date="2015" name="Fish Shellfish Immunol.">
        <title>Early steps in the European eel (Anguilla anguilla)-Vibrio vulnificus interaction in the gills: Role of the RtxA13 toxin.</title>
        <authorList>
            <person name="Callol A."/>
            <person name="Pajuelo D."/>
            <person name="Ebbesson L."/>
            <person name="Teles M."/>
            <person name="MacKenzie S."/>
            <person name="Amaro C."/>
        </authorList>
    </citation>
    <scope>NUCLEOTIDE SEQUENCE</scope>
</reference>
<dbReference type="EMBL" id="GBXM01036369">
    <property type="protein sequence ID" value="JAH72208.1"/>
    <property type="molecule type" value="Transcribed_RNA"/>
</dbReference>
<name>A0A0E9V4M1_ANGAN</name>
<sequence>MKIYLTKQLTLVLLHLFPIYFC</sequence>
<protein>
    <submittedName>
        <fullName evidence="1">Uncharacterized protein</fullName>
    </submittedName>
</protein>
<dbReference type="AlphaFoldDB" id="A0A0E9V4M1"/>
<organism evidence="1">
    <name type="scientific">Anguilla anguilla</name>
    <name type="common">European freshwater eel</name>
    <name type="synonym">Muraena anguilla</name>
    <dbReference type="NCBI Taxonomy" id="7936"/>
    <lineage>
        <taxon>Eukaryota</taxon>
        <taxon>Metazoa</taxon>
        <taxon>Chordata</taxon>
        <taxon>Craniata</taxon>
        <taxon>Vertebrata</taxon>
        <taxon>Euteleostomi</taxon>
        <taxon>Actinopterygii</taxon>
        <taxon>Neopterygii</taxon>
        <taxon>Teleostei</taxon>
        <taxon>Anguilliformes</taxon>
        <taxon>Anguillidae</taxon>
        <taxon>Anguilla</taxon>
    </lineage>
</organism>
<evidence type="ECO:0000313" key="1">
    <source>
        <dbReference type="EMBL" id="JAH72208.1"/>
    </source>
</evidence>
<accession>A0A0E9V4M1</accession>
<reference evidence="1" key="1">
    <citation type="submission" date="2014-11" db="EMBL/GenBank/DDBJ databases">
        <authorList>
            <person name="Amaro Gonzalez C."/>
        </authorList>
    </citation>
    <scope>NUCLEOTIDE SEQUENCE</scope>
</reference>
<proteinExistence type="predicted"/>